<dbReference type="EMBL" id="BAAALF010000066">
    <property type="protein sequence ID" value="GAA1244076.1"/>
    <property type="molecule type" value="Genomic_DNA"/>
</dbReference>
<protein>
    <submittedName>
        <fullName evidence="3">Uncharacterized protein</fullName>
    </submittedName>
</protein>
<feature type="transmembrane region" description="Helical" evidence="2">
    <location>
        <begin position="107"/>
        <end position="123"/>
    </location>
</feature>
<evidence type="ECO:0000256" key="1">
    <source>
        <dbReference type="SAM" id="MobiDB-lite"/>
    </source>
</evidence>
<name>A0ABP4GZ83_9ACTN</name>
<dbReference type="Proteomes" id="UP001500037">
    <property type="component" value="Unassembled WGS sequence"/>
</dbReference>
<sequence length="526" mass="54397">MWVGHPVALVAAVVLLLNDRVLKGAWPGRVTGKLSDLAGLVIAPALLALLASLVLPVAADRLAAGAVIVTGAGFALVSPTGTGAHLASRLWTLAAGPSQVLADPGDLLALPALLLAWWLWTRVRHRSGPAGAARRLRVLVAVPLAVLATVATSRSGSPPAVWEVGRADGHLELWTAAEQRQAAWVSADGGVSWQPGDRPAPAPAPAPPPPTGAPSAGPPPSGPASSDRDCVPAEPAHCYRVGEGLQSVQESRDGGAHWSSAWQLSPGRAKYLRRAEGWVAALALVAGDEPVLTPTTLAVAPVPGGYRVIVADREDGLLLRDRDGRWQRRGFADLGGPGPVPTTGLGRHMAGEYLVAGTAGWPAMLAGLTLHRLRRTVPARRAEARARAGARFAAATALLLVTTWWTGTHGDPGPTAYAWGVFSVLLLIPLSLPQPDPAQDAWRPPPLAPLTRLLLGTVAGATALLTALPYLAWTTGQLDSYDLAGALAVGAAATGLPAAALVGLRTPSRWTRADPGPRQRTATNGR</sequence>
<feature type="transmembrane region" description="Helical" evidence="2">
    <location>
        <begin position="34"/>
        <end position="55"/>
    </location>
</feature>
<organism evidence="3 4">
    <name type="scientific">Kitasatospora nipponensis</name>
    <dbReference type="NCBI Taxonomy" id="258049"/>
    <lineage>
        <taxon>Bacteria</taxon>
        <taxon>Bacillati</taxon>
        <taxon>Actinomycetota</taxon>
        <taxon>Actinomycetes</taxon>
        <taxon>Kitasatosporales</taxon>
        <taxon>Streptomycetaceae</taxon>
        <taxon>Kitasatospora</taxon>
    </lineage>
</organism>
<feature type="transmembrane region" description="Helical" evidence="2">
    <location>
        <begin position="62"/>
        <end position="87"/>
    </location>
</feature>
<feature type="compositionally biased region" description="Pro residues" evidence="1">
    <location>
        <begin position="198"/>
        <end position="222"/>
    </location>
</feature>
<keyword evidence="2" id="KW-0812">Transmembrane</keyword>
<evidence type="ECO:0000313" key="4">
    <source>
        <dbReference type="Proteomes" id="UP001500037"/>
    </source>
</evidence>
<evidence type="ECO:0000313" key="3">
    <source>
        <dbReference type="EMBL" id="GAA1244076.1"/>
    </source>
</evidence>
<keyword evidence="2" id="KW-1133">Transmembrane helix</keyword>
<reference evidence="4" key="1">
    <citation type="journal article" date="2019" name="Int. J. Syst. Evol. Microbiol.">
        <title>The Global Catalogue of Microorganisms (GCM) 10K type strain sequencing project: providing services to taxonomists for standard genome sequencing and annotation.</title>
        <authorList>
            <consortium name="The Broad Institute Genomics Platform"/>
            <consortium name="The Broad Institute Genome Sequencing Center for Infectious Disease"/>
            <person name="Wu L."/>
            <person name="Ma J."/>
        </authorList>
    </citation>
    <scope>NUCLEOTIDE SEQUENCE [LARGE SCALE GENOMIC DNA]</scope>
    <source>
        <strain evidence="4">JCM 13004</strain>
    </source>
</reference>
<feature type="region of interest" description="Disordered" evidence="1">
    <location>
        <begin position="189"/>
        <end position="232"/>
    </location>
</feature>
<feature type="transmembrane region" description="Helical" evidence="2">
    <location>
        <begin position="453"/>
        <end position="472"/>
    </location>
</feature>
<evidence type="ECO:0000256" key="2">
    <source>
        <dbReference type="SAM" id="Phobius"/>
    </source>
</evidence>
<proteinExistence type="predicted"/>
<accession>A0ABP4GZ83</accession>
<comment type="caution">
    <text evidence="3">The sequence shown here is derived from an EMBL/GenBank/DDBJ whole genome shotgun (WGS) entry which is preliminary data.</text>
</comment>
<feature type="transmembrane region" description="Helical" evidence="2">
    <location>
        <begin position="484"/>
        <end position="504"/>
    </location>
</feature>
<keyword evidence="4" id="KW-1185">Reference proteome</keyword>
<feature type="transmembrane region" description="Helical" evidence="2">
    <location>
        <begin position="416"/>
        <end position="432"/>
    </location>
</feature>
<dbReference type="SUPFAM" id="SSF110296">
    <property type="entry name" value="Oligoxyloglucan reducing end-specific cellobiohydrolase"/>
    <property type="match status" value="1"/>
</dbReference>
<keyword evidence="2" id="KW-0472">Membrane</keyword>
<gene>
    <name evidence="3" type="ORF">GCM10009665_38600</name>
</gene>
<feature type="transmembrane region" description="Helical" evidence="2">
    <location>
        <begin position="392"/>
        <end position="410"/>
    </location>
</feature>